<dbReference type="EMBL" id="JADKMA010000023">
    <property type="protein sequence ID" value="MBO8191490.1"/>
    <property type="molecule type" value="Genomic_DNA"/>
</dbReference>
<dbReference type="InterPro" id="IPR002938">
    <property type="entry name" value="FAD-bd"/>
</dbReference>
<dbReference type="Pfam" id="PF22578">
    <property type="entry name" value="GGR_cat"/>
    <property type="match status" value="1"/>
</dbReference>
<dbReference type="Proteomes" id="UP001519064">
    <property type="component" value="Unassembled WGS sequence"/>
</dbReference>
<dbReference type="InterPro" id="IPR050407">
    <property type="entry name" value="Geranylgeranyl_reductase"/>
</dbReference>
<protein>
    <submittedName>
        <fullName evidence="3">Geranylgeranyl reductase family protein</fullName>
    </submittedName>
</protein>
<organism evidence="3 4">
    <name type="scientific">Streptomyces oryzae</name>
    <dbReference type="NCBI Taxonomy" id="1434886"/>
    <lineage>
        <taxon>Bacteria</taxon>
        <taxon>Bacillati</taxon>
        <taxon>Actinomycetota</taxon>
        <taxon>Actinomycetes</taxon>
        <taxon>Kitasatosporales</taxon>
        <taxon>Streptomycetaceae</taxon>
        <taxon>Streptomyces</taxon>
    </lineage>
</organism>
<dbReference type="InterPro" id="IPR054715">
    <property type="entry name" value="GGR_cat"/>
</dbReference>
<dbReference type="RefSeq" id="WP_209238581.1">
    <property type="nucleotide sequence ID" value="NZ_JADKMA010000023.1"/>
</dbReference>
<dbReference type="Pfam" id="PF01494">
    <property type="entry name" value="FAD_binding_3"/>
    <property type="match status" value="1"/>
</dbReference>
<gene>
    <name evidence="3" type="ORF">ITI46_07265</name>
</gene>
<dbReference type="PRINTS" id="PR00420">
    <property type="entry name" value="RNGMNOXGNASE"/>
</dbReference>
<dbReference type="PANTHER" id="PTHR42685">
    <property type="entry name" value="GERANYLGERANYL DIPHOSPHATE REDUCTASE"/>
    <property type="match status" value="1"/>
</dbReference>
<feature type="domain" description="Digeranylgeranylglycerophospholipid reductase catalytic" evidence="2">
    <location>
        <begin position="220"/>
        <end position="261"/>
    </location>
</feature>
<evidence type="ECO:0000313" key="3">
    <source>
        <dbReference type="EMBL" id="MBO8191490.1"/>
    </source>
</evidence>
<comment type="caution">
    <text evidence="3">The sequence shown here is derived from an EMBL/GenBank/DDBJ whole genome shotgun (WGS) entry which is preliminary data.</text>
</comment>
<proteinExistence type="predicted"/>
<feature type="domain" description="FAD-binding" evidence="1">
    <location>
        <begin position="8"/>
        <end position="185"/>
    </location>
</feature>
<evidence type="ECO:0000259" key="2">
    <source>
        <dbReference type="Pfam" id="PF22578"/>
    </source>
</evidence>
<dbReference type="InterPro" id="IPR036188">
    <property type="entry name" value="FAD/NAD-bd_sf"/>
</dbReference>
<dbReference type="InterPro" id="IPR011777">
    <property type="entry name" value="Geranylgeranyl_Rdtase_fam"/>
</dbReference>
<sequence length="441" mass="47888">MTRPERAAQVLVVGAGPAGATAAYHLARQGVEVAVLEKSAFPREKVCGDGLTPRAVRHLVRMGIDTSAPGWSRNRGLRFVSRGVTLEVDWPESNSFPGYGLTRTRHDFDQLLAERAVAAGAVLHTETKVTAPLQDAAGRITGVSAVCGTDRVVRDFSAPVVIAADGVAGRLGLAMGVTRLGKRPVGTAVRRYYRSPAKHQDPYLESWLDLRRPDGRILPGYSWIFPLGDGRVNVGLGVLNDSRTGTTDVRKMLAPWLERTPQEWGLRGEEHAEGPLRGAALPMGFNRLPHHHQGLLLIGDAGGMVNPCNGEGIAYAMEAGELVADVVAQAMGRPPGRTRDRMLERYPEEIAARLGRYYRLGRVFSSLMARPLFTSLVTQNAVKSPRVMAAMVRLLSNLSDRPGADVIDHLVNTLVRVIPGDKELGRVRRTQARACGTHPPR</sequence>
<accession>A0ABS3X7Y7</accession>
<name>A0ABS3X7Y7_9ACTN</name>
<evidence type="ECO:0000259" key="1">
    <source>
        <dbReference type="Pfam" id="PF01494"/>
    </source>
</evidence>
<dbReference type="Gene3D" id="3.50.50.60">
    <property type="entry name" value="FAD/NAD(P)-binding domain"/>
    <property type="match status" value="1"/>
</dbReference>
<keyword evidence="4" id="KW-1185">Reference proteome</keyword>
<dbReference type="NCBIfam" id="TIGR02032">
    <property type="entry name" value="GG-red-SF"/>
    <property type="match status" value="1"/>
</dbReference>
<evidence type="ECO:0000313" key="4">
    <source>
        <dbReference type="Proteomes" id="UP001519064"/>
    </source>
</evidence>
<dbReference type="PANTHER" id="PTHR42685:SF22">
    <property type="entry name" value="CONDITIONED MEDIUM FACTOR RECEPTOR 1"/>
    <property type="match status" value="1"/>
</dbReference>
<dbReference type="SUPFAM" id="SSF51905">
    <property type="entry name" value="FAD/NAD(P)-binding domain"/>
    <property type="match status" value="1"/>
</dbReference>
<reference evidence="3 4" key="1">
    <citation type="submission" date="2020-11" db="EMBL/GenBank/DDBJ databases">
        <title>Streptomyces spirodelae sp. nov., isolated from duckweed.</title>
        <authorList>
            <person name="Saimee Y."/>
            <person name="Duangmal K."/>
        </authorList>
    </citation>
    <scope>NUCLEOTIDE SEQUENCE [LARGE SCALE GENOMIC DNA]</scope>
    <source>
        <strain evidence="3 4">S16-07</strain>
    </source>
</reference>